<dbReference type="SUPFAM" id="SSF52540">
    <property type="entry name" value="P-loop containing nucleoside triphosphate hydrolases"/>
    <property type="match status" value="1"/>
</dbReference>
<evidence type="ECO:0000259" key="2">
    <source>
        <dbReference type="Pfam" id="PF13635"/>
    </source>
</evidence>
<dbReference type="Proteomes" id="UP000529710">
    <property type="component" value="Unassembled WGS sequence"/>
</dbReference>
<name>A0A7Y0EUS3_9BIFI</name>
<dbReference type="PANTHER" id="PTHR33295">
    <property type="entry name" value="ATPASE"/>
    <property type="match status" value="1"/>
</dbReference>
<proteinExistence type="predicted"/>
<keyword evidence="4" id="KW-1185">Reference proteome</keyword>
<evidence type="ECO:0000313" key="3">
    <source>
        <dbReference type="EMBL" id="NMM96817.1"/>
    </source>
</evidence>
<organism evidence="3 4">
    <name type="scientific">Bifidobacterium erythrocebi</name>
    <dbReference type="NCBI Taxonomy" id="2675325"/>
    <lineage>
        <taxon>Bacteria</taxon>
        <taxon>Bacillati</taxon>
        <taxon>Actinomycetota</taxon>
        <taxon>Actinomycetes</taxon>
        <taxon>Bifidobacteriales</taxon>
        <taxon>Bifidobacteriaceae</taxon>
        <taxon>Bifidobacterium</taxon>
    </lineage>
</organism>
<dbReference type="RefSeq" id="WP_169080704.1">
    <property type="nucleotide sequence ID" value="NZ_JAAIIF010000014.1"/>
</dbReference>
<dbReference type="Pfam" id="PF13173">
    <property type="entry name" value="AAA_14"/>
    <property type="match status" value="1"/>
</dbReference>
<dbReference type="InterPro" id="IPR025420">
    <property type="entry name" value="DUF4143"/>
</dbReference>
<protein>
    <submittedName>
        <fullName evidence="3">ATPase</fullName>
    </submittedName>
</protein>
<dbReference type="InterPro" id="IPR027417">
    <property type="entry name" value="P-loop_NTPase"/>
</dbReference>
<accession>A0A7Y0EUS3</accession>
<dbReference type="AlphaFoldDB" id="A0A7Y0EUS3"/>
<dbReference type="InterPro" id="IPR041682">
    <property type="entry name" value="AAA_14"/>
</dbReference>
<dbReference type="Pfam" id="PF13635">
    <property type="entry name" value="DUF4143"/>
    <property type="match status" value="1"/>
</dbReference>
<sequence length="416" mass="47361">MVKDSTGVELVQRSHYLDQLRAQFHTPDIKVLVGIRRCGKSSILSMFAESLIEQQGVDPRNILFKRLDDYDVPLDYSAKDLAQEIDDAIQASNQNEWFHVFLDEIQDVEGWENVIRRLHTRPKTDVYITGSNARVLSGELATQLTGRYYEIPIYPLSFGEYLTFPALKTETDDQETRFSDYLRFGGMPGLFALRDRSDRSLANELRGIYQSILFKDVAQRFEIRDLTMLEHVGRYLCSTSGTLFSSRKIANTLTSMGTKVTTTTVDNIVGAISQAYLLYSAEQTGLQGKALLRPKRKFYPADTGFRNLMTGFTGADLGAQLECVIFRELLMRGYMVTVGTFNNLEIDFVARRGGDRLYVQVTLSMLEEQTRQRELRPLEQLTDAFPRMVITLDRFSAGITEKGIRIVNAIDWLLGE</sequence>
<evidence type="ECO:0000313" key="4">
    <source>
        <dbReference type="Proteomes" id="UP000529710"/>
    </source>
</evidence>
<feature type="domain" description="AAA" evidence="1">
    <location>
        <begin position="28"/>
        <end position="162"/>
    </location>
</feature>
<gene>
    <name evidence="3" type="ORF">G1C98_1553</name>
</gene>
<comment type="caution">
    <text evidence="3">The sequence shown here is derived from an EMBL/GenBank/DDBJ whole genome shotgun (WGS) entry which is preliminary data.</text>
</comment>
<evidence type="ECO:0000259" key="1">
    <source>
        <dbReference type="Pfam" id="PF13173"/>
    </source>
</evidence>
<dbReference type="EMBL" id="JAAIIF010000014">
    <property type="protein sequence ID" value="NMM96817.1"/>
    <property type="molecule type" value="Genomic_DNA"/>
</dbReference>
<reference evidence="3 4" key="1">
    <citation type="submission" date="2020-02" db="EMBL/GenBank/DDBJ databases">
        <title>Characterization of phylogenetic diversity of novel bifidobacterial species isolated in Czech ZOOs.</title>
        <authorList>
            <person name="Lugli G.A."/>
            <person name="Vera N.B."/>
            <person name="Ventura M."/>
        </authorList>
    </citation>
    <scope>NUCLEOTIDE SEQUENCE [LARGE SCALE GENOMIC DNA]</scope>
    <source>
        <strain evidence="3 4">DSM 109960</strain>
    </source>
</reference>
<feature type="domain" description="DUF4143" evidence="2">
    <location>
        <begin position="215"/>
        <end position="361"/>
    </location>
</feature>
<dbReference type="PANTHER" id="PTHR33295:SF20">
    <property type="entry name" value="ATPASE"/>
    <property type="match status" value="1"/>
</dbReference>